<dbReference type="GO" id="GO:0019013">
    <property type="term" value="C:viral nucleocapsid"/>
    <property type="evidence" value="ECO:0007669"/>
    <property type="project" value="InterPro"/>
</dbReference>
<feature type="domain" description="RdRp catalytic" evidence="10">
    <location>
        <begin position="554"/>
        <end position="791"/>
    </location>
</feature>
<evidence type="ECO:0000256" key="3">
    <source>
        <dbReference type="ARBA" id="ARBA00012494"/>
    </source>
</evidence>
<keyword evidence="4" id="KW-0696">RNA-directed RNA polymerase</keyword>
<dbReference type="InterPro" id="IPR012915">
    <property type="entry name" value="RdRP_5"/>
</dbReference>
<protein>
    <recommendedName>
        <fullName evidence="3">RNA-directed RNA polymerase</fullName>
        <ecNumber evidence="3">2.7.7.48</ecNumber>
    </recommendedName>
</protein>
<evidence type="ECO:0000313" key="11">
    <source>
        <dbReference type="EMBL" id="BAQ19494.1"/>
    </source>
</evidence>
<dbReference type="Proteomes" id="UP000109464">
    <property type="component" value="Genome"/>
</dbReference>
<evidence type="ECO:0000256" key="7">
    <source>
        <dbReference type="ARBA" id="ARBA00022741"/>
    </source>
</evidence>
<dbReference type="InterPro" id="IPR043502">
    <property type="entry name" value="DNA/RNA_pol_sf"/>
</dbReference>
<evidence type="ECO:0000259" key="10">
    <source>
        <dbReference type="PROSITE" id="PS50523"/>
    </source>
</evidence>
<comment type="similarity">
    <text evidence="2">Belongs to the reoviridae RNA-directed RNA polymerase family.</text>
</comment>
<dbReference type="EMBL" id="AB914761">
    <property type="protein sequence ID" value="BAQ19494.1"/>
    <property type="molecule type" value="Genomic_RNA"/>
</dbReference>
<dbReference type="Pfam" id="PF07925">
    <property type="entry name" value="RdRP_5"/>
    <property type="match status" value="1"/>
</dbReference>
<evidence type="ECO:0000256" key="8">
    <source>
        <dbReference type="ARBA" id="ARBA00022844"/>
    </source>
</evidence>
<keyword evidence="7" id="KW-0547">Nucleotide-binding</keyword>
<sequence length="1259" mass="140152">MHVKGLEVELARLSEALSGHAELTNDLFESAATVISKKTRSYVYELLDQIEFSVDIPISQALFHPPSYDGFYYIDGVNRVRRKQITDPDDVFVPNCRIRDLLVPMENVPNYGQLNPVIYDNAKDGQPSARMAVTFYNTAVSQARQVKAPLETFLLPLIAAHAYDLSEDPCGLDLVQPPPLHSNLALFVIKRLSEILTAGFDDRSPWLLLDSSVGWIMSPLMSTAIPPLMADLTNLAIYRQICGIDDELMYCAVRMFLLAAESGSYGHYILKTKALFPQNSLHNMFRNLTGGFVPVIEWLSPRSNYQFMLQGARQVTSDDVNSSPDNTESAEKMGKEAGCLDVVRRVRKLTSTFTVSNHDAMTYIRNAMACTSGIYITRAPTETVLKEYTQSPEIKVPIPQSDWSPPVGSLRYLSDACQLPARYLWRAWRRAAAAVADSSNTWDPLTQAIMRSQYVTSRGGSGAALRDALKAAEVELPTYPGVSIKVATKIYQAAQTADVPFDKLSRAVNAPLSMGLRNQVQRRPRTIMPMNVVQQQVSAVHTLAADYINYHMNLSTTSGSAVIEKVVPLGMYASSPPAQAVNIDIKACDASITYAYFLSVIVGALHDGCAGRRPTSAFMGVPPSVLSVRDEAGVTATVPISGMQVMAQWLAKLYQRGFEYQVTDTFSPGNVFTHHTTTFPSGSTATSTEHTANNSTMMDCFLREWIPHSGCSPELKKFVGSLAIKNNYVCQGDDGLLIVDGLTSGKVSGAIIAEFVEQLRSFGKSFGWNYDIEYTGNAEYLKLYFINGCRIPNISRHPICGKERASGDKLEMWPSTIDIFLGIYINGIHDALPWRRWLRYCWLLAAHYSRKTVRHADGLHTIQFPMWSFVYWGLPPVNVFGSDSWTFSPFMPPGDHGMYSLLTLLRPHIVDRSPSSDINGLFGYVDHNVLFNNCKLYQGYYMAQLPRQPVRSNRRDDPDAVNRFIFALEQYLYNSPELKARVRLGKDRWLKLVGRLDKSPPSLDDVARKWFKGAQDADLPTSAEVEDMDNKLIAAASHSYQGFSKLLTAYLNVTWSLEEPLQMAVDPRTPLCAGINPDNSDTFLKFYSLGPMMQSTKKYFNNTLFIHRTVSGLDVDAIDKSLLRLRALNVPTDVMIAQLLMVGLSESDAATMAAKIRTSDINAVQLARVVNLSVPDSWMTLNFDYLFKFAVRLTPKDVRTLTTDVPAGNAWIRAIFQFLGAGVSMTAVGPVRYSRITGVKGGTSALIRQFRRWMKAEAS</sequence>
<accession>A0A0B6VIH6</accession>
<dbReference type="PROSITE" id="PS50523">
    <property type="entry name" value="RDRP_DSRNA_REO"/>
    <property type="match status" value="1"/>
</dbReference>
<dbReference type="GO" id="GO:0003723">
    <property type="term" value="F:RNA binding"/>
    <property type="evidence" value="ECO:0007669"/>
    <property type="project" value="InterPro"/>
</dbReference>
<dbReference type="EC" id="2.7.7.48" evidence="3"/>
<dbReference type="GO" id="GO:0000166">
    <property type="term" value="F:nucleotide binding"/>
    <property type="evidence" value="ECO:0007669"/>
    <property type="project" value="UniProtKB-KW"/>
</dbReference>
<dbReference type="GO" id="GO:0003968">
    <property type="term" value="F:RNA-directed RNA polymerase activity"/>
    <property type="evidence" value="ECO:0007669"/>
    <property type="project" value="UniProtKB-KW"/>
</dbReference>
<keyword evidence="8" id="KW-0946">Virion</keyword>
<evidence type="ECO:0000256" key="1">
    <source>
        <dbReference type="ARBA" id="ARBA00004328"/>
    </source>
</evidence>
<organism evidence="11 12">
    <name type="scientific">Pycnonotidae orthoreovirus</name>
    <dbReference type="NCBI Taxonomy" id="3070176"/>
    <lineage>
        <taxon>Viruses</taxon>
        <taxon>Riboviria</taxon>
        <taxon>Orthornavirae</taxon>
        <taxon>Duplornaviricota</taxon>
        <taxon>Resentoviricetes</taxon>
        <taxon>Reovirales</taxon>
        <taxon>Spinareoviridae</taxon>
        <taxon>Orthoreovirus</taxon>
        <taxon>Orthoreovirus neoavis</taxon>
        <taxon>Neoavian orthoreovirus</taxon>
    </lineage>
</organism>
<evidence type="ECO:0000313" key="12">
    <source>
        <dbReference type="Proteomes" id="UP000109464"/>
    </source>
</evidence>
<dbReference type="SUPFAM" id="SSF56672">
    <property type="entry name" value="DNA/RNA polymerases"/>
    <property type="match status" value="1"/>
</dbReference>
<dbReference type="Gene3D" id="3.90.1850.10">
    <property type="entry name" value="RNA-directed RNA polymerase lambda-3"/>
    <property type="match status" value="1"/>
</dbReference>
<proteinExistence type="inferred from homology"/>
<dbReference type="InterPro" id="IPR007097">
    <property type="entry name" value="RNA-dir_pol_reovirus"/>
</dbReference>
<evidence type="ECO:0000256" key="6">
    <source>
        <dbReference type="ARBA" id="ARBA00022695"/>
    </source>
</evidence>
<keyword evidence="12" id="KW-1185">Reference proteome</keyword>
<comment type="subcellular location">
    <subcellularLocation>
        <location evidence="1">Virion</location>
    </subcellularLocation>
</comment>
<name>A0A0B6VIH6_9REOV</name>
<reference evidence="11 12" key="1">
    <citation type="submission" date="2014-02" db="EMBL/GenBank/DDBJ databases">
        <title>Isolation and genomic characterization of a novel orthoreovirus from a brown-eared bulbul in Japan.</title>
        <authorList>
            <person name="Kirisawa R."/>
            <person name="Ogasawara Y."/>
            <person name="Kikuchi N."/>
            <person name="Ueda H."/>
        </authorList>
    </citation>
    <scope>NUCLEOTIDE SEQUENCE [LARGE SCALE GENOMIC DNA]</scope>
    <source>
        <strain evidence="11">Pycno-1</strain>
    </source>
</reference>
<evidence type="ECO:0000256" key="2">
    <source>
        <dbReference type="ARBA" id="ARBA00009581"/>
    </source>
</evidence>
<keyword evidence="5" id="KW-0808">Transferase</keyword>
<evidence type="ECO:0000256" key="5">
    <source>
        <dbReference type="ARBA" id="ARBA00022679"/>
    </source>
</evidence>
<dbReference type="GO" id="GO:0019079">
    <property type="term" value="P:viral genome replication"/>
    <property type="evidence" value="ECO:0007669"/>
    <property type="project" value="InterPro"/>
</dbReference>
<keyword evidence="6" id="KW-0548">Nucleotidyltransferase</keyword>
<evidence type="ECO:0000256" key="4">
    <source>
        <dbReference type="ARBA" id="ARBA00022484"/>
    </source>
</evidence>
<keyword evidence="9" id="KW-0693">Viral RNA replication</keyword>
<evidence type="ECO:0000256" key="9">
    <source>
        <dbReference type="ARBA" id="ARBA00022953"/>
    </source>
</evidence>